<dbReference type="EMBL" id="WBMS02000037">
    <property type="protein sequence ID" value="MWA05400.1"/>
    <property type="molecule type" value="Genomic_DNA"/>
</dbReference>
<gene>
    <name evidence="4" type="ORF">F8568_034565</name>
</gene>
<evidence type="ECO:0000256" key="1">
    <source>
        <dbReference type="ARBA" id="ARBA00022723"/>
    </source>
</evidence>
<feature type="domain" description="Class II aldolase/adducin N-terminal" evidence="3">
    <location>
        <begin position="5"/>
        <end position="184"/>
    </location>
</feature>
<sequence length="223" mass="23726">MTPAEQVALGCRILAANGNADMIWGHLSQRDPDGGGVWLKAAGFGLEEITPDRVIRIDRSGRRLEGDGPVHLEYPIHTEVMAARPDVGAVVHSHAESAVALAATGQPPVPIGHEGTLFWPPDLPVFTETGDLIRDAGLGAALAAALGERNAVLLRQHGLVAVGPDVPTAVMTAIFLEKACRMQLGLLGTSFTWSDEAEALAKRGRCYGPDQLARAWQYLVRTS</sequence>
<accession>A0A6I4MKH0</accession>
<evidence type="ECO:0000313" key="4">
    <source>
        <dbReference type="EMBL" id="MWA05400.1"/>
    </source>
</evidence>
<dbReference type="SUPFAM" id="SSF53639">
    <property type="entry name" value="AraD/HMP-PK domain-like"/>
    <property type="match status" value="1"/>
</dbReference>
<dbReference type="InterPro" id="IPR036409">
    <property type="entry name" value="Aldolase_II/adducin_N_sf"/>
</dbReference>
<comment type="caution">
    <text evidence="4">The sequence shown here is derived from an EMBL/GenBank/DDBJ whole genome shotgun (WGS) entry which is preliminary data.</text>
</comment>
<evidence type="ECO:0000256" key="2">
    <source>
        <dbReference type="ARBA" id="ARBA00023239"/>
    </source>
</evidence>
<dbReference type="InterPro" id="IPR001303">
    <property type="entry name" value="Aldolase_II/adducin_N"/>
</dbReference>
<keyword evidence="5" id="KW-1185">Reference proteome</keyword>
<dbReference type="PANTHER" id="PTHR22789">
    <property type="entry name" value="FUCULOSE PHOSPHATE ALDOLASE"/>
    <property type="match status" value="1"/>
</dbReference>
<dbReference type="RefSeq" id="WP_151597861.1">
    <property type="nucleotide sequence ID" value="NZ_WBMS02000037.1"/>
</dbReference>
<evidence type="ECO:0000259" key="3">
    <source>
        <dbReference type="SMART" id="SM01007"/>
    </source>
</evidence>
<dbReference type="GO" id="GO:0016832">
    <property type="term" value="F:aldehyde-lyase activity"/>
    <property type="evidence" value="ECO:0007669"/>
    <property type="project" value="TreeGrafter"/>
</dbReference>
<dbReference type="Proteomes" id="UP000462055">
    <property type="component" value="Unassembled WGS sequence"/>
</dbReference>
<dbReference type="AlphaFoldDB" id="A0A6I4MKH0"/>
<evidence type="ECO:0000313" key="5">
    <source>
        <dbReference type="Proteomes" id="UP000462055"/>
    </source>
</evidence>
<dbReference type="GO" id="GO:0046872">
    <property type="term" value="F:metal ion binding"/>
    <property type="evidence" value="ECO:0007669"/>
    <property type="project" value="UniProtKB-KW"/>
</dbReference>
<dbReference type="InterPro" id="IPR050197">
    <property type="entry name" value="Aldolase_class_II_sugar_metab"/>
</dbReference>
<dbReference type="GO" id="GO:0005829">
    <property type="term" value="C:cytosol"/>
    <property type="evidence" value="ECO:0007669"/>
    <property type="project" value="TreeGrafter"/>
</dbReference>
<dbReference type="SMART" id="SM01007">
    <property type="entry name" value="Aldolase_II"/>
    <property type="match status" value="1"/>
</dbReference>
<dbReference type="Gene3D" id="3.40.225.10">
    <property type="entry name" value="Class II aldolase/adducin N-terminal domain"/>
    <property type="match status" value="1"/>
</dbReference>
<dbReference type="GO" id="GO:0019323">
    <property type="term" value="P:pentose catabolic process"/>
    <property type="evidence" value="ECO:0007669"/>
    <property type="project" value="TreeGrafter"/>
</dbReference>
<dbReference type="PANTHER" id="PTHR22789:SF0">
    <property type="entry name" value="3-OXO-TETRONATE 4-PHOSPHATE DECARBOXYLASE-RELATED"/>
    <property type="match status" value="1"/>
</dbReference>
<keyword evidence="1" id="KW-0479">Metal-binding</keyword>
<proteinExistence type="predicted"/>
<keyword evidence="2" id="KW-0456">Lyase</keyword>
<organism evidence="4 5">
    <name type="scientific">Actinomadura physcomitrii</name>
    <dbReference type="NCBI Taxonomy" id="2650748"/>
    <lineage>
        <taxon>Bacteria</taxon>
        <taxon>Bacillati</taxon>
        <taxon>Actinomycetota</taxon>
        <taxon>Actinomycetes</taxon>
        <taxon>Streptosporangiales</taxon>
        <taxon>Thermomonosporaceae</taxon>
        <taxon>Actinomadura</taxon>
    </lineage>
</organism>
<dbReference type="Pfam" id="PF00596">
    <property type="entry name" value="Aldolase_II"/>
    <property type="match status" value="1"/>
</dbReference>
<reference evidence="4" key="1">
    <citation type="submission" date="2019-12" db="EMBL/GenBank/DDBJ databases">
        <title>Actinomadura physcomitrii sp. nov., a novel actinomycete isolated from moss [Physcomitrium sphaericum (Ludw) Fuernr].</title>
        <authorList>
            <person name="Zhuang X."/>
        </authorList>
    </citation>
    <scope>NUCLEOTIDE SEQUENCE [LARGE SCALE GENOMIC DNA]</scope>
    <source>
        <strain evidence="4">LD22</strain>
    </source>
</reference>
<name>A0A6I4MKH0_9ACTN</name>
<protein>
    <submittedName>
        <fullName evidence="4">Class II aldolase/adducin family protein</fullName>
    </submittedName>
</protein>